<dbReference type="InterPro" id="IPR058636">
    <property type="entry name" value="Beta-barrel_YknX"/>
</dbReference>
<sequence length="351" mass="38189">MKRIIPIVLVLGVLGLIGWRLASNKKHIDEKKKPVATGNVVIPVNVIKVAKADVNDQLIKTGTLIPILESDIMATAGGKLVAVNFELGSYVAKGATIAQIDNKMLQLKTEASELAKSKYESDYKRNKKLLEGDATTEQNVQDIKYNYDNTVNQISQLQQQIADNNIKAPISGQIVVKKLEAGTYVSAGAVLGSIVDISTLKVDVMITEKDAYTLKVGQPVTVTTDVYPNQKFKGTISFISQKGDATHNYQIQVKLPNTSAHPLKAGTYVYVDFARKSNAPLLLIPRTALVESFKNPYVYVVENGKAIVRKITPGREIGNNIEVVEGINEGEEVVVNGQINLSEGASVKMID</sequence>
<protein>
    <submittedName>
        <fullName evidence="6">Efflux RND transporter periplasmic adaptor subunit</fullName>
    </submittedName>
</protein>
<evidence type="ECO:0000259" key="3">
    <source>
        <dbReference type="Pfam" id="PF25917"/>
    </source>
</evidence>
<comment type="similarity">
    <text evidence="1">Belongs to the membrane fusion protein (MFP) (TC 8.A.1) family.</text>
</comment>
<evidence type="ECO:0000313" key="7">
    <source>
        <dbReference type="Proteomes" id="UP000812270"/>
    </source>
</evidence>
<dbReference type="InterPro" id="IPR006143">
    <property type="entry name" value="RND_pump_MFP"/>
</dbReference>
<dbReference type="Pfam" id="PF25917">
    <property type="entry name" value="BSH_RND"/>
    <property type="match status" value="1"/>
</dbReference>
<proteinExistence type="inferred from homology"/>
<organism evidence="6 7">
    <name type="scientific">Pinibacter aurantiacus</name>
    <dbReference type="NCBI Taxonomy" id="2851599"/>
    <lineage>
        <taxon>Bacteria</taxon>
        <taxon>Pseudomonadati</taxon>
        <taxon>Bacteroidota</taxon>
        <taxon>Chitinophagia</taxon>
        <taxon>Chitinophagales</taxon>
        <taxon>Chitinophagaceae</taxon>
        <taxon>Pinibacter</taxon>
    </lineage>
</organism>
<evidence type="ECO:0000259" key="5">
    <source>
        <dbReference type="Pfam" id="PF25990"/>
    </source>
</evidence>
<dbReference type="EMBL" id="JAHSPG010000016">
    <property type="protein sequence ID" value="MBV4359968.1"/>
    <property type="molecule type" value="Genomic_DNA"/>
</dbReference>
<accession>A0A9E2SEK4</accession>
<evidence type="ECO:0000313" key="6">
    <source>
        <dbReference type="EMBL" id="MBV4359968.1"/>
    </source>
</evidence>
<dbReference type="InterPro" id="IPR058637">
    <property type="entry name" value="YknX-like_C"/>
</dbReference>
<feature type="domain" description="YknX-like C-terminal permuted SH3-like" evidence="4">
    <location>
        <begin position="284"/>
        <end position="348"/>
    </location>
</feature>
<dbReference type="PANTHER" id="PTHR30469">
    <property type="entry name" value="MULTIDRUG RESISTANCE PROTEIN MDTA"/>
    <property type="match status" value="1"/>
</dbReference>
<feature type="domain" description="Multidrug resistance protein MdtA-like barrel-sandwich hybrid" evidence="3">
    <location>
        <begin position="71"/>
        <end position="195"/>
    </location>
</feature>
<name>A0A9E2SEK4_9BACT</name>
<dbReference type="InterPro" id="IPR058625">
    <property type="entry name" value="MdtA-like_BSH"/>
</dbReference>
<feature type="coiled-coil region" evidence="2">
    <location>
        <begin position="97"/>
        <end position="160"/>
    </location>
</feature>
<keyword evidence="7" id="KW-1185">Reference proteome</keyword>
<dbReference type="PANTHER" id="PTHR30469:SF15">
    <property type="entry name" value="HLYD FAMILY OF SECRETION PROTEINS"/>
    <property type="match status" value="1"/>
</dbReference>
<dbReference type="AlphaFoldDB" id="A0A9E2SEK4"/>
<dbReference type="Pfam" id="PF25989">
    <property type="entry name" value="YknX_C"/>
    <property type="match status" value="1"/>
</dbReference>
<dbReference type="RefSeq" id="WP_217794223.1">
    <property type="nucleotide sequence ID" value="NZ_JAHSPG010000016.1"/>
</dbReference>
<dbReference type="Pfam" id="PF25990">
    <property type="entry name" value="Beta-barrel_YknX"/>
    <property type="match status" value="1"/>
</dbReference>
<dbReference type="Proteomes" id="UP000812270">
    <property type="component" value="Unassembled WGS sequence"/>
</dbReference>
<feature type="domain" description="YknX-like beta-barrel" evidence="5">
    <location>
        <begin position="201"/>
        <end position="271"/>
    </location>
</feature>
<dbReference type="NCBIfam" id="TIGR01730">
    <property type="entry name" value="RND_mfp"/>
    <property type="match status" value="1"/>
</dbReference>
<reference evidence="6" key="1">
    <citation type="submission" date="2021-06" db="EMBL/GenBank/DDBJ databases">
        <authorList>
            <person name="Huq M.A."/>
        </authorList>
    </citation>
    <scope>NUCLEOTIDE SEQUENCE</scope>
    <source>
        <strain evidence="6">MAH-26</strain>
    </source>
</reference>
<dbReference type="GO" id="GO:1990281">
    <property type="term" value="C:efflux pump complex"/>
    <property type="evidence" value="ECO:0007669"/>
    <property type="project" value="TreeGrafter"/>
</dbReference>
<keyword evidence="2" id="KW-0175">Coiled coil</keyword>
<evidence type="ECO:0000256" key="1">
    <source>
        <dbReference type="ARBA" id="ARBA00009477"/>
    </source>
</evidence>
<dbReference type="GO" id="GO:0015562">
    <property type="term" value="F:efflux transmembrane transporter activity"/>
    <property type="evidence" value="ECO:0007669"/>
    <property type="project" value="TreeGrafter"/>
</dbReference>
<comment type="caution">
    <text evidence="6">The sequence shown here is derived from an EMBL/GenBank/DDBJ whole genome shotgun (WGS) entry which is preliminary data.</text>
</comment>
<gene>
    <name evidence="6" type="ORF">KTO63_22575</name>
</gene>
<evidence type="ECO:0000259" key="4">
    <source>
        <dbReference type="Pfam" id="PF25989"/>
    </source>
</evidence>
<evidence type="ECO:0000256" key="2">
    <source>
        <dbReference type="SAM" id="Coils"/>
    </source>
</evidence>